<keyword evidence="2" id="KW-1185">Reference proteome</keyword>
<name>A0A495PW61_9FLAO</name>
<reference evidence="1 2" key="1">
    <citation type="submission" date="2018-10" db="EMBL/GenBank/DDBJ databases">
        <title>Genomic Encyclopedia of Archaeal and Bacterial Type Strains, Phase II (KMG-II): from individual species to whole genera.</title>
        <authorList>
            <person name="Goeker M."/>
        </authorList>
    </citation>
    <scope>NUCLEOTIDE SEQUENCE [LARGE SCALE GENOMIC DNA]</scope>
    <source>
        <strain evidence="1 2">DSM 19839</strain>
    </source>
</reference>
<protein>
    <submittedName>
        <fullName evidence="1">Uncharacterized protein</fullName>
    </submittedName>
</protein>
<dbReference type="OrthoDB" id="1446707at2"/>
<proteinExistence type="predicted"/>
<sequence length="132" mass="15893">MYRFTLIWLSSTILFQSFNFGLVDVFRIDELIEHRSFHFDEYGDNFIVFLSKHYGELKQEHSKKHQEEKEDHQKLPFKHQLGASSSLVFFLDQAPIQILKIEVFLDRNSNFFYKEPYSLFEKPRVFQPPKLA</sequence>
<organism evidence="1 2">
    <name type="scientific">Gillisia mitskevichiae</name>
    <dbReference type="NCBI Taxonomy" id="270921"/>
    <lineage>
        <taxon>Bacteria</taxon>
        <taxon>Pseudomonadati</taxon>
        <taxon>Bacteroidota</taxon>
        <taxon>Flavobacteriia</taxon>
        <taxon>Flavobacteriales</taxon>
        <taxon>Flavobacteriaceae</taxon>
        <taxon>Gillisia</taxon>
    </lineage>
</organism>
<evidence type="ECO:0000313" key="2">
    <source>
        <dbReference type="Proteomes" id="UP000276282"/>
    </source>
</evidence>
<dbReference type="RefSeq" id="WP_121345856.1">
    <property type="nucleotide sequence ID" value="NZ_RBLG01000002.1"/>
</dbReference>
<gene>
    <name evidence="1" type="ORF">BC962_2038</name>
</gene>
<accession>A0A495PW61</accession>
<comment type="caution">
    <text evidence="1">The sequence shown here is derived from an EMBL/GenBank/DDBJ whole genome shotgun (WGS) entry which is preliminary data.</text>
</comment>
<dbReference type="EMBL" id="RBLG01000002">
    <property type="protein sequence ID" value="RKS53782.1"/>
    <property type="molecule type" value="Genomic_DNA"/>
</dbReference>
<evidence type="ECO:0000313" key="1">
    <source>
        <dbReference type="EMBL" id="RKS53782.1"/>
    </source>
</evidence>
<dbReference type="AlphaFoldDB" id="A0A495PW61"/>
<dbReference type="Proteomes" id="UP000276282">
    <property type="component" value="Unassembled WGS sequence"/>
</dbReference>